<accession>A0A090E8H2</accession>
<dbReference type="GO" id="GO:0005737">
    <property type="term" value="C:cytoplasm"/>
    <property type="evidence" value="ECO:0007669"/>
    <property type="project" value="TreeGrafter"/>
</dbReference>
<dbReference type="Gene3D" id="3.10.490.10">
    <property type="entry name" value="Gamma-glutamyl cyclotransferase-like"/>
    <property type="match status" value="1"/>
</dbReference>
<dbReference type="InterPro" id="IPR013024">
    <property type="entry name" value="GGCT-like"/>
</dbReference>
<evidence type="ECO:0000256" key="2">
    <source>
        <dbReference type="ARBA" id="ARBA00023239"/>
    </source>
</evidence>
<dbReference type="STRING" id="69974.MPLDJ20_120568"/>
<dbReference type="Proteomes" id="UP000045285">
    <property type="component" value="Unassembled WGS sequence"/>
</dbReference>
<dbReference type="GO" id="GO:0006751">
    <property type="term" value="P:glutathione catabolic process"/>
    <property type="evidence" value="ECO:0007669"/>
    <property type="project" value="InterPro"/>
</dbReference>
<keyword evidence="4" id="KW-1185">Reference proteome</keyword>
<name>A0A090E8H2_MESPL</name>
<dbReference type="InterPro" id="IPR006840">
    <property type="entry name" value="ChaC"/>
</dbReference>
<dbReference type="PANTHER" id="PTHR12192:SF2">
    <property type="entry name" value="GLUTATHIONE-SPECIFIC GAMMA-GLUTAMYLCYCLOTRANSFERASE 2"/>
    <property type="match status" value="1"/>
</dbReference>
<reference evidence="4" key="1">
    <citation type="submission" date="2014-08" db="EMBL/GenBank/DDBJ databases">
        <authorList>
            <person name="Moulin L."/>
        </authorList>
    </citation>
    <scope>NUCLEOTIDE SEQUENCE [LARGE SCALE GENOMIC DNA]</scope>
</reference>
<organism evidence="3 4">
    <name type="scientific">Mesorhizobium plurifarium</name>
    <dbReference type="NCBI Taxonomy" id="69974"/>
    <lineage>
        <taxon>Bacteria</taxon>
        <taxon>Pseudomonadati</taxon>
        <taxon>Pseudomonadota</taxon>
        <taxon>Alphaproteobacteria</taxon>
        <taxon>Hyphomicrobiales</taxon>
        <taxon>Phyllobacteriaceae</taxon>
        <taxon>Mesorhizobium</taxon>
    </lineage>
</organism>
<evidence type="ECO:0000313" key="4">
    <source>
        <dbReference type="Proteomes" id="UP000045285"/>
    </source>
</evidence>
<proteinExistence type="predicted"/>
<dbReference type="CDD" id="cd06661">
    <property type="entry name" value="GGCT_like"/>
    <property type="match status" value="1"/>
</dbReference>
<protein>
    <recommendedName>
        <fullName evidence="1">glutathione-specific gamma-glutamylcyclotransferase</fullName>
        <ecNumber evidence="1">4.3.2.7</ecNumber>
    </recommendedName>
</protein>
<dbReference type="PANTHER" id="PTHR12192">
    <property type="entry name" value="CATION TRANSPORT PROTEIN CHAC-RELATED"/>
    <property type="match status" value="1"/>
</dbReference>
<sequence length="240" mass="27324">MFRLRRNLKVARMLPRTMSLTEELVARCFRIVEDSGPDPDAEHLDDADYDAMTHTLEAQLPANEPLWLFGYGSLIWKPEIEHVEERVALLRGWHRSFCMKMTRWRGTKESPGLMMALDRGGQCKGVAFRLGDGDRREQLDKLLRREVTLKPTSYHPRLLNMTSDGGPLRALAFVINRHGTTYAGPLSEEAVVERLATSCGHWGSGADYLYNTVKNLEQRGIHDAHLWRLQQLVAARIASS</sequence>
<dbReference type="EMBL" id="CCMZ01000056">
    <property type="protein sequence ID" value="CDX26141.1"/>
    <property type="molecule type" value="Genomic_DNA"/>
</dbReference>
<evidence type="ECO:0000256" key="1">
    <source>
        <dbReference type="ARBA" id="ARBA00012344"/>
    </source>
</evidence>
<evidence type="ECO:0000313" key="3">
    <source>
        <dbReference type="EMBL" id="CDX26141.1"/>
    </source>
</evidence>
<dbReference type="EC" id="4.3.2.7" evidence="1"/>
<dbReference type="Pfam" id="PF04752">
    <property type="entry name" value="ChaC"/>
    <property type="match status" value="1"/>
</dbReference>
<dbReference type="AlphaFoldDB" id="A0A090E8H2"/>
<dbReference type="GO" id="GO:0061928">
    <property type="term" value="F:glutathione specific gamma-glutamylcyclotransferase activity"/>
    <property type="evidence" value="ECO:0007669"/>
    <property type="project" value="UniProtKB-EC"/>
</dbReference>
<keyword evidence="2" id="KW-0456">Lyase</keyword>
<dbReference type="InterPro" id="IPR036568">
    <property type="entry name" value="GGCT-like_sf"/>
</dbReference>
<dbReference type="SUPFAM" id="SSF110857">
    <property type="entry name" value="Gamma-glutamyl cyclotransferase-like"/>
    <property type="match status" value="1"/>
</dbReference>
<gene>
    <name evidence="3" type="ORF">MPL3356_60260</name>
</gene>